<proteinExistence type="predicted"/>
<dbReference type="Proteomes" id="UP000292858">
    <property type="component" value="Unassembled WGS sequence"/>
</dbReference>
<dbReference type="AlphaFoldDB" id="A0A4Q9B755"/>
<dbReference type="EMBL" id="SIJL01000002">
    <property type="protein sequence ID" value="TBH21564.1"/>
    <property type="molecule type" value="Genomic_DNA"/>
</dbReference>
<sequence>MRAVVVGAGIGGLVAARLLQRAGLEVVVLEAHTYPGGLAGDFWHRGFRFPAGATLLSGFAPGGPLDLLEGLLGLRFPGEPYPEGFPLLEVLLPRGRLLRPVGRDREREAQGDFFGPQVLPFWRWQGERAEGLKALAPRLPWPPEGEELAALLRLLPGLLPLLPDLFRRVSRLAPPDPDFRLFLQAQLLIAAQTEDPYALYAALALDLPHLGPVRVPGGVGALARALAEGLEVRYRARAIRLLLRGGRAHGVEVAYGGRRRGEKEVLQGDFFLLNVPPEPLLGLPERVPKDAWGAFALYGVLPFRAGPPYYRQNARERPFAFLSLFPEGERTLFSLSLHTPLALWEGLEGEAYRALKARWQERALALGEALLPGLREAEPLFAATPRTYRRFAGRAWVGGYPQTHPFPFPRVRLLANVLRVGEGVFPGQSVPAAALSALRAARLLLRALGLGDRGDLASGAPRGEPICR</sequence>
<dbReference type="OrthoDB" id="9794630at2"/>
<dbReference type="InterPro" id="IPR036188">
    <property type="entry name" value="FAD/NAD-bd_sf"/>
</dbReference>
<dbReference type="Pfam" id="PF13450">
    <property type="entry name" value="NAD_binding_8"/>
    <property type="match status" value="1"/>
</dbReference>
<reference evidence="1 2" key="1">
    <citation type="submission" date="2019-02" db="EMBL/GenBank/DDBJ databases">
        <title>Thermus sp. a novel from hot spring.</title>
        <authorList>
            <person name="Zhao Z."/>
        </authorList>
    </citation>
    <scope>NUCLEOTIDE SEQUENCE [LARGE SCALE GENOMIC DNA]</scope>
    <source>
        <strain evidence="1 2">CFH 72773T</strain>
    </source>
</reference>
<dbReference type="RefSeq" id="WP_130840419.1">
    <property type="nucleotide sequence ID" value="NZ_SIJL01000002.1"/>
</dbReference>
<gene>
    <name evidence="1" type="ORF">ETP66_02850</name>
</gene>
<dbReference type="PANTHER" id="PTHR46313">
    <property type="match status" value="1"/>
</dbReference>
<evidence type="ECO:0000313" key="1">
    <source>
        <dbReference type="EMBL" id="TBH21564.1"/>
    </source>
</evidence>
<keyword evidence="2" id="KW-1185">Reference proteome</keyword>
<name>A0A4Q9B755_9DEIN</name>
<protein>
    <submittedName>
        <fullName evidence="1">Phytoene dehydrogenase</fullName>
    </submittedName>
</protein>
<organism evidence="1 2">
    <name type="scientific">Thermus thermamylovorans</name>
    <dbReference type="NCBI Taxonomy" id="2509362"/>
    <lineage>
        <taxon>Bacteria</taxon>
        <taxon>Thermotogati</taxon>
        <taxon>Deinococcota</taxon>
        <taxon>Deinococci</taxon>
        <taxon>Thermales</taxon>
        <taxon>Thermaceae</taxon>
        <taxon>Thermus</taxon>
    </lineage>
</organism>
<comment type="caution">
    <text evidence="1">The sequence shown here is derived from an EMBL/GenBank/DDBJ whole genome shotgun (WGS) entry which is preliminary data.</text>
</comment>
<dbReference type="InterPro" id="IPR045892">
    <property type="entry name" value="CrtISO-like"/>
</dbReference>
<accession>A0A4Q9B755</accession>
<dbReference type="GO" id="GO:0016116">
    <property type="term" value="P:carotenoid metabolic process"/>
    <property type="evidence" value="ECO:0007669"/>
    <property type="project" value="InterPro"/>
</dbReference>
<dbReference type="Gene3D" id="3.50.50.60">
    <property type="entry name" value="FAD/NAD(P)-binding domain"/>
    <property type="match status" value="1"/>
</dbReference>
<evidence type="ECO:0000313" key="2">
    <source>
        <dbReference type="Proteomes" id="UP000292858"/>
    </source>
</evidence>
<dbReference type="SUPFAM" id="SSF51905">
    <property type="entry name" value="FAD/NAD(P)-binding domain"/>
    <property type="match status" value="1"/>
</dbReference>
<dbReference type="PRINTS" id="PR00419">
    <property type="entry name" value="ADXRDTASE"/>
</dbReference>
<dbReference type="PANTHER" id="PTHR46313:SF3">
    <property type="entry name" value="PROLYCOPENE ISOMERASE, CHLOROPLASTIC"/>
    <property type="match status" value="1"/>
</dbReference>